<sequence>MYNELKWLVRKCYRKRQVTPDKNFLKLIIRMQEKKIMLVFFIKPPPEHRKQIRTYNFRWSRKYRYWHAYLNNNRLEQVRKLYKMIDKNNL</sequence>
<reference evidence="2" key="1">
    <citation type="journal article" date="2019" name="Int. J. Syst. Evol. Microbiol.">
        <title>The Global Catalogue of Microorganisms (GCM) 10K type strain sequencing project: providing services to taxonomists for standard genome sequencing and annotation.</title>
        <authorList>
            <consortium name="The Broad Institute Genomics Platform"/>
            <consortium name="The Broad Institute Genome Sequencing Center for Infectious Disease"/>
            <person name="Wu L."/>
            <person name="Ma J."/>
        </authorList>
    </citation>
    <scope>NUCLEOTIDE SEQUENCE [LARGE SCALE GENOMIC DNA]</scope>
    <source>
        <strain evidence="2">CCUG 66188</strain>
    </source>
</reference>
<keyword evidence="2" id="KW-1185">Reference proteome</keyword>
<gene>
    <name evidence="1" type="ORF">ACFO6W_18780</name>
</gene>
<name>A0ABV9L1Q6_9BACT</name>
<evidence type="ECO:0000313" key="2">
    <source>
        <dbReference type="Proteomes" id="UP001596023"/>
    </source>
</evidence>
<evidence type="ECO:0008006" key="3">
    <source>
        <dbReference type="Google" id="ProtNLM"/>
    </source>
</evidence>
<organism evidence="1 2">
    <name type="scientific">Dysgonomonas termitidis</name>
    <dbReference type="NCBI Taxonomy" id="1516126"/>
    <lineage>
        <taxon>Bacteria</taxon>
        <taxon>Pseudomonadati</taxon>
        <taxon>Bacteroidota</taxon>
        <taxon>Bacteroidia</taxon>
        <taxon>Bacteroidales</taxon>
        <taxon>Dysgonomonadaceae</taxon>
        <taxon>Dysgonomonas</taxon>
    </lineage>
</organism>
<dbReference type="EMBL" id="JBHSGN010000115">
    <property type="protein sequence ID" value="MFC4675736.1"/>
    <property type="molecule type" value="Genomic_DNA"/>
</dbReference>
<proteinExistence type="predicted"/>
<evidence type="ECO:0000313" key="1">
    <source>
        <dbReference type="EMBL" id="MFC4675736.1"/>
    </source>
</evidence>
<dbReference type="Proteomes" id="UP001596023">
    <property type="component" value="Unassembled WGS sequence"/>
</dbReference>
<dbReference type="RefSeq" id="WP_379999245.1">
    <property type="nucleotide sequence ID" value="NZ_JBHSGN010000115.1"/>
</dbReference>
<accession>A0ABV9L1Q6</accession>
<comment type="caution">
    <text evidence="1">The sequence shown here is derived from an EMBL/GenBank/DDBJ whole genome shotgun (WGS) entry which is preliminary data.</text>
</comment>
<protein>
    <recommendedName>
        <fullName evidence="3">Group II intron maturase-specific domain-containing protein</fullName>
    </recommendedName>
</protein>